<dbReference type="InterPro" id="IPR023198">
    <property type="entry name" value="PGP-like_dom2"/>
</dbReference>
<gene>
    <name evidence="1" type="ORF">LMG26411_06719</name>
</gene>
<reference evidence="1 2" key="1">
    <citation type="submission" date="2021-03" db="EMBL/GenBank/DDBJ databases">
        <authorList>
            <person name="Peeters C."/>
        </authorList>
    </citation>
    <scope>NUCLEOTIDE SEQUENCE [LARGE SCALE GENOMIC DNA]</scope>
    <source>
        <strain evidence="1 2">LMG 26411</strain>
    </source>
</reference>
<evidence type="ECO:0000313" key="2">
    <source>
        <dbReference type="Proteomes" id="UP000672657"/>
    </source>
</evidence>
<dbReference type="InterPro" id="IPR036412">
    <property type="entry name" value="HAD-like_sf"/>
</dbReference>
<evidence type="ECO:0008006" key="3">
    <source>
        <dbReference type="Google" id="ProtNLM"/>
    </source>
</evidence>
<dbReference type="InterPro" id="IPR023214">
    <property type="entry name" value="HAD_sf"/>
</dbReference>
<dbReference type="PANTHER" id="PTHR43611:SF3">
    <property type="entry name" value="FLAVIN MONONUCLEOTIDE HYDROLASE 1, CHLOROPLATIC"/>
    <property type="match status" value="1"/>
</dbReference>
<proteinExistence type="predicted"/>
<dbReference type="SFLD" id="SFLDG01129">
    <property type="entry name" value="C1.5:_HAD__Beta-PGM__Phosphata"/>
    <property type="match status" value="1"/>
</dbReference>
<organism evidence="1 2">
    <name type="scientific">Cupriavidus numazuensis</name>
    <dbReference type="NCBI Taxonomy" id="221992"/>
    <lineage>
        <taxon>Bacteria</taxon>
        <taxon>Pseudomonadati</taxon>
        <taxon>Pseudomonadota</taxon>
        <taxon>Betaproteobacteria</taxon>
        <taxon>Burkholderiales</taxon>
        <taxon>Burkholderiaceae</taxon>
        <taxon>Cupriavidus</taxon>
    </lineage>
</organism>
<dbReference type="PANTHER" id="PTHR43611">
    <property type="entry name" value="ALPHA-D-GLUCOSE 1-PHOSPHATE PHOSPHATASE"/>
    <property type="match status" value="1"/>
</dbReference>
<dbReference type="SUPFAM" id="SSF56784">
    <property type="entry name" value="HAD-like"/>
    <property type="match status" value="1"/>
</dbReference>
<accession>A0ABM8TSX3</accession>
<comment type="caution">
    <text evidence="1">The sequence shown here is derived from an EMBL/GenBank/DDBJ whole genome shotgun (WGS) entry which is preliminary data.</text>
</comment>
<sequence>MAAGARVKGQFAGPIVYPHAKGEPGLEDFPPTASRPMHNQGFWPSTGTDVMTAPIALVLFDMEGVLTHYDRAARADRLAASTGRSAEQVRHAIWGSGLEARADAGEISDDEYLQELGQLLGCRVSRDDWLASRRASITPNAETLALAARLAGQYRIAILTNNCRLVTDHIAYLNPPVAQLFGQSVYPSAAFGATKPAAQAYLGCIGQLGCSAAQTLFIDDTEANVQGAVDAGLHGYRFVSAENLAEELAWRSLI</sequence>
<protein>
    <recommendedName>
        <fullName evidence="3">Hydrolase of the HAD superfamily</fullName>
    </recommendedName>
</protein>
<dbReference type="Pfam" id="PF00702">
    <property type="entry name" value="Hydrolase"/>
    <property type="match status" value="1"/>
</dbReference>
<keyword evidence="2" id="KW-1185">Reference proteome</keyword>
<dbReference type="NCBIfam" id="TIGR01509">
    <property type="entry name" value="HAD-SF-IA-v3"/>
    <property type="match status" value="1"/>
</dbReference>
<name>A0ABM8TSX3_9BURK</name>
<dbReference type="Gene3D" id="3.40.50.1000">
    <property type="entry name" value="HAD superfamily/HAD-like"/>
    <property type="match status" value="1"/>
</dbReference>
<dbReference type="InterPro" id="IPR006439">
    <property type="entry name" value="HAD-SF_hydro_IA"/>
</dbReference>
<evidence type="ECO:0000313" key="1">
    <source>
        <dbReference type="EMBL" id="CAG2159452.1"/>
    </source>
</evidence>
<dbReference type="SFLD" id="SFLDS00003">
    <property type="entry name" value="Haloacid_Dehalogenase"/>
    <property type="match status" value="1"/>
</dbReference>
<dbReference type="EMBL" id="CAJPVI010000059">
    <property type="protein sequence ID" value="CAG2159452.1"/>
    <property type="molecule type" value="Genomic_DNA"/>
</dbReference>
<dbReference type="Proteomes" id="UP000672657">
    <property type="component" value="Unassembled WGS sequence"/>
</dbReference>
<dbReference type="Gene3D" id="1.10.150.240">
    <property type="entry name" value="Putative phosphatase, domain 2"/>
    <property type="match status" value="1"/>
</dbReference>
<dbReference type="CDD" id="cd02603">
    <property type="entry name" value="HAD_sEH-N_like"/>
    <property type="match status" value="1"/>
</dbReference>